<proteinExistence type="predicted"/>
<accession>A0A2X3DLF1</accession>
<protein>
    <submittedName>
        <fullName evidence="1">Uncharacterized protein</fullName>
    </submittedName>
</protein>
<evidence type="ECO:0000313" key="1">
    <source>
        <dbReference type="EMBL" id="SQB99030.1"/>
    </source>
</evidence>
<reference evidence="1 2" key="1">
    <citation type="submission" date="2018-06" db="EMBL/GenBank/DDBJ databases">
        <authorList>
            <consortium name="Pathogen Informatics"/>
            <person name="Doyle S."/>
        </authorList>
    </citation>
    <scope>NUCLEOTIDE SEQUENCE [LARGE SCALE GENOMIC DNA]</scope>
    <source>
        <strain evidence="1 2">NCTC13102</strain>
    </source>
</reference>
<evidence type="ECO:0000313" key="2">
    <source>
        <dbReference type="Proteomes" id="UP000250166"/>
    </source>
</evidence>
<dbReference type="Proteomes" id="UP000250166">
    <property type="component" value="Unassembled WGS sequence"/>
</dbReference>
<name>A0A2X3DLF1_9HELI</name>
<gene>
    <name evidence="1" type="ORF">NCTC13102_01504</name>
</gene>
<organism evidence="1 2">
    <name type="scientific">Helicobacter fennelliae</name>
    <dbReference type="NCBI Taxonomy" id="215"/>
    <lineage>
        <taxon>Bacteria</taxon>
        <taxon>Pseudomonadati</taxon>
        <taxon>Campylobacterota</taxon>
        <taxon>Epsilonproteobacteria</taxon>
        <taxon>Campylobacterales</taxon>
        <taxon>Helicobacteraceae</taxon>
        <taxon>Helicobacter</taxon>
    </lineage>
</organism>
<dbReference type="AlphaFoldDB" id="A0A2X3DLF1"/>
<sequence>MLRVVCVVWLVILSLSSHYLRAQSMHWGNLDIDSDREGWRIELQRISLNFSATQIDNQELYASFSNNKITGNSQLIVQGYGNLMVDYYARRFVFFNSFLGEYGQTVVYPKNNIRVNNKTLDRILLSTGYTQRIWKIEKFGNLELGPFAQLNFQTQFTPTMPLPYRRKILRFQAGFRLFDGVYIQNLSVGVFGEEDFSDIKRLAESMGAETTINIKKKIREGVDLSGYINYRHYIVNNYSNERNPEFELELNMRLDTVILKNLTIAPFVSLYLLKGRYIEQAGTNLFVGVALGYGKVFKDNKRLVVEFDEK</sequence>
<dbReference type="RefSeq" id="WP_112058794.1">
    <property type="nucleotide sequence ID" value="NZ_UAWL01000006.1"/>
</dbReference>
<dbReference type="EMBL" id="UAWL01000006">
    <property type="protein sequence ID" value="SQB99030.1"/>
    <property type="molecule type" value="Genomic_DNA"/>
</dbReference>